<evidence type="ECO:0000259" key="7">
    <source>
        <dbReference type="Pfam" id="PF26002"/>
    </source>
</evidence>
<name>A0A2S6I3S3_9BACT</name>
<evidence type="ECO:0000256" key="4">
    <source>
        <dbReference type="ARBA" id="ARBA00023136"/>
    </source>
</evidence>
<dbReference type="Gene3D" id="2.40.30.170">
    <property type="match status" value="1"/>
</dbReference>
<dbReference type="PRINTS" id="PR01490">
    <property type="entry name" value="RTXTOXIND"/>
</dbReference>
<organism evidence="8 9">
    <name type="scientific">Neolewinella xylanilytica</name>
    <dbReference type="NCBI Taxonomy" id="1514080"/>
    <lineage>
        <taxon>Bacteria</taxon>
        <taxon>Pseudomonadati</taxon>
        <taxon>Bacteroidota</taxon>
        <taxon>Saprospiria</taxon>
        <taxon>Saprospirales</taxon>
        <taxon>Lewinellaceae</taxon>
        <taxon>Neolewinella</taxon>
    </lineage>
</organism>
<dbReference type="OrthoDB" id="594147at2"/>
<keyword evidence="4 6" id="KW-0472">Membrane</keyword>
<comment type="caution">
    <text evidence="8">The sequence shown here is derived from an EMBL/GenBank/DDBJ whole genome shotgun (WGS) entry which is preliminary data.</text>
</comment>
<dbReference type="PANTHER" id="PTHR30386">
    <property type="entry name" value="MEMBRANE FUSION SUBUNIT OF EMRAB-TOLC MULTIDRUG EFFLUX PUMP"/>
    <property type="match status" value="1"/>
</dbReference>
<evidence type="ECO:0000313" key="9">
    <source>
        <dbReference type="Proteomes" id="UP000237662"/>
    </source>
</evidence>
<comment type="subcellular location">
    <subcellularLocation>
        <location evidence="1">Membrane</location>
        <topology evidence="1">Single-pass membrane protein</topology>
    </subcellularLocation>
</comment>
<keyword evidence="3 6" id="KW-1133">Transmembrane helix</keyword>
<dbReference type="Proteomes" id="UP000237662">
    <property type="component" value="Unassembled WGS sequence"/>
</dbReference>
<evidence type="ECO:0000256" key="6">
    <source>
        <dbReference type="SAM" id="Phobius"/>
    </source>
</evidence>
<dbReference type="InterPro" id="IPR050739">
    <property type="entry name" value="MFP"/>
</dbReference>
<keyword evidence="2 6" id="KW-0812">Transmembrane</keyword>
<evidence type="ECO:0000256" key="3">
    <source>
        <dbReference type="ARBA" id="ARBA00022989"/>
    </source>
</evidence>
<reference evidence="8 9" key="1">
    <citation type="submission" date="2018-02" db="EMBL/GenBank/DDBJ databases">
        <title>Genomic Encyclopedia of Archaeal and Bacterial Type Strains, Phase II (KMG-II): from individual species to whole genera.</title>
        <authorList>
            <person name="Goeker M."/>
        </authorList>
    </citation>
    <scope>NUCLEOTIDE SEQUENCE [LARGE SCALE GENOMIC DNA]</scope>
    <source>
        <strain evidence="8 9">DSM 29526</strain>
    </source>
</reference>
<evidence type="ECO:0000256" key="2">
    <source>
        <dbReference type="ARBA" id="ARBA00022692"/>
    </source>
</evidence>
<dbReference type="Pfam" id="PF26002">
    <property type="entry name" value="Beta-barrel_AprE"/>
    <property type="match status" value="1"/>
</dbReference>
<proteinExistence type="predicted"/>
<dbReference type="GO" id="GO:0016020">
    <property type="term" value="C:membrane"/>
    <property type="evidence" value="ECO:0007669"/>
    <property type="project" value="UniProtKB-SubCell"/>
</dbReference>
<dbReference type="InterPro" id="IPR058982">
    <property type="entry name" value="Beta-barrel_AprE"/>
</dbReference>
<dbReference type="PANTHER" id="PTHR30386:SF26">
    <property type="entry name" value="TRANSPORT PROTEIN COMB"/>
    <property type="match status" value="1"/>
</dbReference>
<dbReference type="RefSeq" id="WP_104420293.1">
    <property type="nucleotide sequence ID" value="NZ_PTJC01000006.1"/>
</dbReference>
<feature type="domain" description="AprE-like beta-barrel" evidence="7">
    <location>
        <begin position="275"/>
        <end position="361"/>
    </location>
</feature>
<evidence type="ECO:0000256" key="1">
    <source>
        <dbReference type="ARBA" id="ARBA00004167"/>
    </source>
</evidence>
<keyword evidence="9" id="KW-1185">Reference proteome</keyword>
<evidence type="ECO:0000313" key="8">
    <source>
        <dbReference type="EMBL" id="PPK85810.1"/>
    </source>
</evidence>
<dbReference type="EMBL" id="PTJC01000006">
    <property type="protein sequence ID" value="PPK85810.1"/>
    <property type="molecule type" value="Genomic_DNA"/>
</dbReference>
<keyword evidence="5" id="KW-0175">Coiled coil</keyword>
<dbReference type="AlphaFoldDB" id="A0A2S6I3S3"/>
<evidence type="ECO:0000256" key="5">
    <source>
        <dbReference type="SAM" id="Coils"/>
    </source>
</evidence>
<feature type="transmembrane region" description="Helical" evidence="6">
    <location>
        <begin position="30"/>
        <end position="49"/>
    </location>
</feature>
<accession>A0A2S6I3S3</accession>
<gene>
    <name evidence="8" type="ORF">CLV84_2717</name>
</gene>
<protein>
    <submittedName>
        <fullName evidence="8">HlyD family secretion protein</fullName>
    </submittedName>
</protein>
<sequence>MPTEAPRLFPFPLVEGVEGLYARHSRTGRAIYLTIVAGLLLAVCVLPLVEVEVNSQSRGILRPAMKLIPVSSPVGGRGTLARLQDDRAVCAGDTLLIVSTAELDGETDHLVAQRRERRLALADLGTLTASNGTALAELRTAVYQRDHREYLRRRDELELKLDHARRHLGRQTELLETGSVARMDHEQAAFEVELLEGQLRQLTERQRHQWTQDLQRIRRETAELDRSLRQTAERSKQHVVTAPVDGHLTQTDGLQAGAYTSAGQSLGQISPDGDLRVEAFVSPSDIGLLREGLPVRLQLDAFNYNQWGLARATLTEISRDVTEVEGQAAFRVLCTLHDTELRLQNGYVGGLRKGMTLTAHFTLTRRSLFQLLHDKLDDWFNPVYH</sequence>
<feature type="coiled-coil region" evidence="5">
    <location>
        <begin position="147"/>
        <end position="234"/>
    </location>
</feature>